<evidence type="ECO:0000313" key="3">
    <source>
        <dbReference type="Proteomes" id="UP001059617"/>
    </source>
</evidence>
<keyword evidence="3" id="KW-1185">Reference proteome</keyword>
<reference evidence="2" key="2">
    <citation type="submission" date="2022-09" db="EMBL/GenBank/DDBJ databases">
        <title>Biosynthetic gene clusters of Dactylosporangioum fulvum.</title>
        <authorList>
            <person name="Caradec T."/>
        </authorList>
    </citation>
    <scope>NUCLEOTIDE SEQUENCE</scope>
    <source>
        <strain evidence="2">NRRL B-16292</strain>
    </source>
</reference>
<sequence length="86" mass="9215">MTACAGFWWLAVPRFNVCAAVLPAPAGCGDRVPIATLWTAIVAVLYVATAIVAFARPHGHRWPFATAITALTIAALWGYRTVLYNA</sequence>
<name>A0ABY5VVI6_9ACTN</name>
<organism evidence="2 3">
    <name type="scientific">Dactylosporangium fulvum</name>
    <dbReference type="NCBI Taxonomy" id="53359"/>
    <lineage>
        <taxon>Bacteria</taxon>
        <taxon>Bacillati</taxon>
        <taxon>Actinomycetota</taxon>
        <taxon>Actinomycetes</taxon>
        <taxon>Micromonosporales</taxon>
        <taxon>Micromonosporaceae</taxon>
        <taxon>Dactylosporangium</taxon>
    </lineage>
</organism>
<proteinExistence type="predicted"/>
<reference evidence="2" key="1">
    <citation type="submission" date="2021-04" db="EMBL/GenBank/DDBJ databases">
        <authorList>
            <person name="Hartkoorn R.C."/>
            <person name="Beaudoing E."/>
            <person name="Hot D."/>
        </authorList>
    </citation>
    <scope>NUCLEOTIDE SEQUENCE</scope>
    <source>
        <strain evidence="2">NRRL B-16292</strain>
    </source>
</reference>
<dbReference type="Proteomes" id="UP001059617">
    <property type="component" value="Chromosome"/>
</dbReference>
<feature type="transmembrane region" description="Helical" evidence="1">
    <location>
        <begin position="35"/>
        <end position="55"/>
    </location>
</feature>
<keyword evidence="1" id="KW-0812">Transmembrane</keyword>
<evidence type="ECO:0000313" key="2">
    <source>
        <dbReference type="EMBL" id="UWP81768.1"/>
    </source>
</evidence>
<protein>
    <submittedName>
        <fullName evidence="2">Uncharacterized protein</fullName>
    </submittedName>
</protein>
<dbReference type="EMBL" id="CP073720">
    <property type="protein sequence ID" value="UWP81768.1"/>
    <property type="molecule type" value="Genomic_DNA"/>
</dbReference>
<feature type="transmembrane region" description="Helical" evidence="1">
    <location>
        <begin position="62"/>
        <end position="79"/>
    </location>
</feature>
<gene>
    <name evidence="2" type="ORF">Dfulv_42840</name>
</gene>
<keyword evidence="1" id="KW-1133">Transmembrane helix</keyword>
<evidence type="ECO:0000256" key="1">
    <source>
        <dbReference type="SAM" id="Phobius"/>
    </source>
</evidence>
<keyword evidence="1" id="KW-0472">Membrane</keyword>
<dbReference type="RefSeq" id="WP_259859538.1">
    <property type="nucleotide sequence ID" value="NZ_BAAAST010000052.1"/>
</dbReference>
<accession>A0ABY5VVI6</accession>